<feature type="compositionally biased region" description="Polar residues" evidence="1">
    <location>
        <begin position="164"/>
        <end position="180"/>
    </location>
</feature>
<protein>
    <recommendedName>
        <fullName evidence="4">Cyclin</fullName>
    </recommendedName>
</protein>
<dbReference type="Gene3D" id="1.10.472.10">
    <property type="entry name" value="Cyclin-like"/>
    <property type="match status" value="1"/>
</dbReference>
<evidence type="ECO:0000313" key="2">
    <source>
        <dbReference type="EMBL" id="CCE92788.1"/>
    </source>
</evidence>
<evidence type="ECO:0000313" key="3">
    <source>
        <dbReference type="Proteomes" id="UP000005627"/>
    </source>
</evidence>
<keyword evidence="3" id="KW-1185">Reference proteome</keyword>
<dbReference type="InParanoid" id="G8ZVZ4"/>
<dbReference type="eggNOG" id="KOG1674">
    <property type="taxonomic scope" value="Eukaryota"/>
</dbReference>
<dbReference type="AlphaFoldDB" id="G8ZVZ4"/>
<dbReference type="EMBL" id="HE616746">
    <property type="protein sequence ID" value="CCE92788.1"/>
    <property type="molecule type" value="Genomic_DNA"/>
</dbReference>
<dbReference type="GO" id="GO:0000307">
    <property type="term" value="C:cyclin-dependent protein kinase holoenzyme complex"/>
    <property type="evidence" value="ECO:0007669"/>
    <property type="project" value="TreeGrafter"/>
</dbReference>
<dbReference type="InterPro" id="IPR013922">
    <property type="entry name" value="Cyclin_PHO80-like"/>
</dbReference>
<dbReference type="KEGG" id="tdl:TDEL_0E05450"/>
<feature type="compositionally biased region" description="Basic and acidic residues" evidence="1">
    <location>
        <begin position="73"/>
        <end position="84"/>
    </location>
</feature>
<proteinExistence type="predicted"/>
<dbReference type="PANTHER" id="PTHR15615">
    <property type="match status" value="1"/>
</dbReference>
<feature type="region of interest" description="Disordered" evidence="1">
    <location>
        <begin position="193"/>
        <end position="224"/>
    </location>
</feature>
<dbReference type="GO" id="GO:0005634">
    <property type="term" value="C:nucleus"/>
    <property type="evidence" value="ECO:0007669"/>
    <property type="project" value="TreeGrafter"/>
</dbReference>
<reference evidence="2 3" key="1">
    <citation type="journal article" date="2011" name="Proc. Natl. Acad. Sci. U.S.A.">
        <title>Evolutionary erosion of yeast sex chromosomes by mating-type switching accidents.</title>
        <authorList>
            <person name="Gordon J.L."/>
            <person name="Armisen D."/>
            <person name="Proux-Wera E."/>
            <person name="Oheigeartaigh S.S."/>
            <person name="Byrne K.P."/>
            <person name="Wolfe K.H."/>
        </authorList>
    </citation>
    <scope>NUCLEOTIDE SEQUENCE [LARGE SCALE GENOMIC DNA]</scope>
    <source>
        <strain evidence="3">ATCC 10662 / CBS 1146 / NBRC 0425 / NCYC 2629 / NRRL Y-866</strain>
    </source>
</reference>
<dbReference type="HOGENOM" id="CLU_043984_0_0_1"/>
<name>G8ZVZ4_TORDE</name>
<sequence>MTLNDDVAQSISTSSDVDDQLVLGDMADEDTFEIPLKTGYSHSNNFSELSEELDSTSDTGGGNIEKKVRFEPGDEASVRTEQLHSRSRAGSMRGKKNVEDLLQYANQVNDYLAQNLENINTFRSELLNSEYPKPRSDMATQATPFSASMSNFELSDNEYEEQDATNSESTGEQISSGNFNILNKSDDSLLKTVPKDFCSPESGSNVEKPSVDHTLENSPQLNDTEVLNSPELSQHLQELVFKPSSTTKTTPTEEDDASRSLILDNDNIEDHKIIDPPPEEGIKIMQDTINSILKVSNSTDAEKPHDQGISNNEFATFKMKSAPTVTYEEFISRIQSKCMFGSIVYVAAAFLIQTLFLTRDKPGGSLILRLHLDQVHIHRLIVSTIRVATKLLEDFVHSHQYFCKVCGVSKRLLTKLEVSLIICLKHDGLVITSGKLAATRHIRDELMRNETK</sequence>
<dbReference type="Pfam" id="PF08613">
    <property type="entry name" value="Cyclin"/>
    <property type="match status" value="1"/>
</dbReference>
<dbReference type="GO" id="GO:0016538">
    <property type="term" value="F:cyclin-dependent protein serine/threonine kinase regulator activity"/>
    <property type="evidence" value="ECO:0007669"/>
    <property type="project" value="TreeGrafter"/>
</dbReference>
<feature type="region of interest" description="Disordered" evidence="1">
    <location>
        <begin position="240"/>
        <end position="278"/>
    </location>
</feature>
<dbReference type="PANTHER" id="PTHR15615:SF123">
    <property type="entry name" value="PHO85 CYCLIN-10-RELATED"/>
    <property type="match status" value="1"/>
</dbReference>
<dbReference type="FunCoup" id="G8ZVZ4">
    <property type="interactions" value="31"/>
</dbReference>
<dbReference type="GO" id="GO:0019901">
    <property type="term" value="F:protein kinase binding"/>
    <property type="evidence" value="ECO:0007669"/>
    <property type="project" value="InterPro"/>
</dbReference>
<dbReference type="Proteomes" id="UP000005627">
    <property type="component" value="Chromosome 5"/>
</dbReference>
<dbReference type="STRING" id="1076872.G8ZVZ4"/>
<dbReference type="OrthoDB" id="5304883at2759"/>
<feature type="region of interest" description="Disordered" evidence="1">
    <location>
        <begin position="156"/>
        <end position="180"/>
    </location>
</feature>
<dbReference type="GeneID" id="11500988"/>
<gene>
    <name evidence="2" type="primary">TDEL0E05450</name>
    <name evidence="2" type="ORF">TDEL_0E05450</name>
</gene>
<evidence type="ECO:0000256" key="1">
    <source>
        <dbReference type="SAM" id="MobiDB-lite"/>
    </source>
</evidence>
<accession>G8ZVZ4</accession>
<dbReference type="RefSeq" id="XP_003681999.1">
    <property type="nucleotide sequence ID" value="XM_003681951.1"/>
</dbReference>
<organism evidence="2 3">
    <name type="scientific">Torulaspora delbrueckii</name>
    <name type="common">Yeast</name>
    <name type="synonym">Candida colliculosa</name>
    <dbReference type="NCBI Taxonomy" id="4950"/>
    <lineage>
        <taxon>Eukaryota</taxon>
        <taxon>Fungi</taxon>
        <taxon>Dikarya</taxon>
        <taxon>Ascomycota</taxon>
        <taxon>Saccharomycotina</taxon>
        <taxon>Saccharomycetes</taxon>
        <taxon>Saccharomycetales</taxon>
        <taxon>Saccharomycetaceae</taxon>
        <taxon>Torulaspora</taxon>
    </lineage>
</organism>
<feature type="region of interest" description="Disordered" evidence="1">
    <location>
        <begin position="73"/>
        <end position="92"/>
    </location>
</feature>
<evidence type="ECO:0008006" key="4">
    <source>
        <dbReference type="Google" id="ProtNLM"/>
    </source>
</evidence>